<dbReference type="SUPFAM" id="SSF55797">
    <property type="entry name" value="PR-1-like"/>
    <property type="match status" value="1"/>
</dbReference>
<reference evidence="3 4" key="1">
    <citation type="submission" date="2016-11" db="EMBL/GenBank/DDBJ databases">
        <authorList>
            <person name="Varghese N."/>
            <person name="Submissions S."/>
        </authorList>
    </citation>
    <scope>NUCLEOTIDE SEQUENCE [LARGE SCALE GENOMIC DNA]</scope>
    <source>
        <strain evidence="3 4">DSM 28249</strain>
    </source>
</reference>
<evidence type="ECO:0000313" key="3">
    <source>
        <dbReference type="EMBL" id="SHM02145.1"/>
    </source>
</evidence>
<proteinExistence type="predicted"/>
<dbReference type="AlphaFoldDB" id="A0A1M7FDV5"/>
<organism evidence="3 4">
    <name type="scientific">Roseovarius litoreus</name>
    <dbReference type="NCBI Taxonomy" id="1155722"/>
    <lineage>
        <taxon>Bacteria</taxon>
        <taxon>Pseudomonadati</taxon>
        <taxon>Pseudomonadota</taxon>
        <taxon>Alphaproteobacteria</taxon>
        <taxon>Rhodobacterales</taxon>
        <taxon>Roseobacteraceae</taxon>
        <taxon>Roseovarius</taxon>
    </lineage>
</organism>
<dbReference type="Proteomes" id="UP000322545">
    <property type="component" value="Unassembled WGS sequence"/>
</dbReference>
<dbReference type="CDD" id="cd05379">
    <property type="entry name" value="CAP_bacterial"/>
    <property type="match status" value="1"/>
</dbReference>
<feature type="signal peptide" evidence="1">
    <location>
        <begin position="1"/>
        <end position="26"/>
    </location>
</feature>
<protein>
    <submittedName>
        <fullName evidence="3">Cysteine-rich secretory protein family protein</fullName>
    </submittedName>
</protein>
<dbReference type="PANTHER" id="PTHR31157:SF1">
    <property type="entry name" value="SCP DOMAIN-CONTAINING PROTEIN"/>
    <property type="match status" value="1"/>
</dbReference>
<feature type="chain" id="PRO_5012455258" evidence="1">
    <location>
        <begin position="27"/>
        <end position="153"/>
    </location>
</feature>
<keyword evidence="4" id="KW-1185">Reference proteome</keyword>
<sequence>MATRFAGRIVAALMLAGLMLAGQAQAQMADMGGSAQGWLSQVRAQDGRGALAVSAPLTRAAAAHADDLAGSGRFSHEGSNGSSVGQRVRKQGYGFCFVAENIAKGQGSLQEVLEGWMASPGHRRNILAEQAVEFGLVRGPDNLWVMVLGRPGC</sequence>
<dbReference type="InterPro" id="IPR035940">
    <property type="entry name" value="CAP_sf"/>
</dbReference>
<accession>A0A1M7FDV5</accession>
<name>A0A1M7FDV5_9RHOB</name>
<dbReference type="InterPro" id="IPR014044">
    <property type="entry name" value="CAP_dom"/>
</dbReference>
<dbReference type="EMBL" id="FRCB01000004">
    <property type="protein sequence ID" value="SHM02145.1"/>
    <property type="molecule type" value="Genomic_DNA"/>
</dbReference>
<evidence type="ECO:0000313" key="4">
    <source>
        <dbReference type="Proteomes" id="UP000322545"/>
    </source>
</evidence>
<gene>
    <name evidence="3" type="ORF">SAMN05443432_104154</name>
</gene>
<keyword evidence="1" id="KW-0732">Signal</keyword>
<dbReference type="Pfam" id="PF00188">
    <property type="entry name" value="CAP"/>
    <property type="match status" value="1"/>
</dbReference>
<dbReference type="Gene3D" id="3.40.33.10">
    <property type="entry name" value="CAP"/>
    <property type="match status" value="1"/>
</dbReference>
<evidence type="ECO:0000259" key="2">
    <source>
        <dbReference type="Pfam" id="PF00188"/>
    </source>
</evidence>
<evidence type="ECO:0000256" key="1">
    <source>
        <dbReference type="SAM" id="SignalP"/>
    </source>
</evidence>
<dbReference type="PANTHER" id="PTHR31157">
    <property type="entry name" value="SCP DOMAIN-CONTAINING PROTEIN"/>
    <property type="match status" value="1"/>
</dbReference>
<dbReference type="RefSeq" id="WP_149779347.1">
    <property type="nucleotide sequence ID" value="NZ_FRCB01000004.1"/>
</dbReference>
<feature type="domain" description="SCP" evidence="2">
    <location>
        <begin position="41"/>
        <end position="137"/>
    </location>
</feature>